<name>A0A6J6UMY2_9ZZZZ</name>
<dbReference type="AlphaFoldDB" id="A0A6J6UMY2"/>
<sequence>MRWTTSSADGPMTSKTANAVRSTRPAVSRICRCSALMIGDHQRDSHSAVRGITESPNFATSGAFDSYQNGRSQPTVSKKVAPSAFSRS</sequence>
<evidence type="ECO:0000313" key="2">
    <source>
        <dbReference type="EMBL" id="CAB4760574.1"/>
    </source>
</evidence>
<organism evidence="2">
    <name type="scientific">freshwater metagenome</name>
    <dbReference type="NCBI Taxonomy" id="449393"/>
    <lineage>
        <taxon>unclassified sequences</taxon>
        <taxon>metagenomes</taxon>
        <taxon>ecological metagenomes</taxon>
    </lineage>
</organism>
<reference evidence="2" key="1">
    <citation type="submission" date="2020-05" db="EMBL/GenBank/DDBJ databases">
        <authorList>
            <person name="Chiriac C."/>
            <person name="Salcher M."/>
            <person name="Ghai R."/>
            <person name="Kavagutti S V."/>
        </authorList>
    </citation>
    <scope>NUCLEOTIDE SEQUENCE</scope>
</reference>
<feature type="compositionally biased region" description="Polar residues" evidence="1">
    <location>
        <begin position="1"/>
        <end position="21"/>
    </location>
</feature>
<accession>A0A6J6UMY2</accession>
<gene>
    <name evidence="2" type="ORF">UFOPK2810_01324</name>
</gene>
<proteinExistence type="predicted"/>
<feature type="region of interest" description="Disordered" evidence="1">
    <location>
        <begin position="62"/>
        <end position="88"/>
    </location>
</feature>
<feature type="compositionally biased region" description="Polar residues" evidence="1">
    <location>
        <begin position="66"/>
        <end position="76"/>
    </location>
</feature>
<evidence type="ECO:0000256" key="1">
    <source>
        <dbReference type="SAM" id="MobiDB-lite"/>
    </source>
</evidence>
<protein>
    <submittedName>
        <fullName evidence="2">Unannotated protein</fullName>
    </submittedName>
</protein>
<feature type="region of interest" description="Disordered" evidence="1">
    <location>
        <begin position="1"/>
        <end position="25"/>
    </location>
</feature>
<dbReference type="EMBL" id="CAEZYZ010000244">
    <property type="protein sequence ID" value="CAB4760574.1"/>
    <property type="molecule type" value="Genomic_DNA"/>
</dbReference>